<evidence type="ECO:0000313" key="2">
    <source>
        <dbReference type="Proteomes" id="UP000663827"/>
    </source>
</evidence>
<sequence>MLLSRRSPSAWNVSLAQRRVNKVAQSATTQIYIPPHSFREFRKPKYFRLDVTRSLSTSSPCLGIPSISANGQIQTPQYQAAVELINSRLAANYPDGRAVYHPKKEPIACPPLPAPEHIGSRFHVPATKGRCSLIEPEAARVFVRGALGLDEKQPKGSKKMREGRVVIEAFPGPGGVTRALLELPRSEVKRVIVLEEELKFLGSGFIWETYDIVKELGLLDDVEVEDWKKGELK</sequence>
<accession>A0A8H3E4L8</accession>
<dbReference type="AlphaFoldDB" id="A0A8H3E4L8"/>
<evidence type="ECO:0000313" key="1">
    <source>
        <dbReference type="EMBL" id="CAE7205368.1"/>
    </source>
</evidence>
<reference evidence="1" key="1">
    <citation type="submission" date="2021-01" db="EMBL/GenBank/DDBJ databases">
        <authorList>
            <person name="Kaushik A."/>
        </authorList>
    </citation>
    <scope>NUCLEOTIDE SEQUENCE</scope>
    <source>
        <strain evidence="1">AG5</strain>
    </source>
</reference>
<evidence type="ECO:0008006" key="3">
    <source>
        <dbReference type="Google" id="ProtNLM"/>
    </source>
</evidence>
<organism evidence="1 2">
    <name type="scientific">Rhizoctonia solani</name>
    <dbReference type="NCBI Taxonomy" id="456999"/>
    <lineage>
        <taxon>Eukaryota</taxon>
        <taxon>Fungi</taxon>
        <taxon>Dikarya</taxon>
        <taxon>Basidiomycota</taxon>
        <taxon>Agaricomycotina</taxon>
        <taxon>Agaricomycetes</taxon>
        <taxon>Cantharellales</taxon>
        <taxon>Ceratobasidiaceae</taxon>
        <taxon>Rhizoctonia</taxon>
    </lineage>
</organism>
<dbReference type="EMBL" id="CAJNJQ010003829">
    <property type="protein sequence ID" value="CAE7205368.1"/>
    <property type="molecule type" value="Genomic_DNA"/>
</dbReference>
<protein>
    <recommendedName>
        <fullName evidence="3">rRNA adenine N(6)-methyltransferase</fullName>
    </recommendedName>
</protein>
<comment type="caution">
    <text evidence="1">The sequence shown here is derived from an EMBL/GenBank/DDBJ whole genome shotgun (WGS) entry which is preliminary data.</text>
</comment>
<dbReference type="Proteomes" id="UP000663827">
    <property type="component" value="Unassembled WGS sequence"/>
</dbReference>
<dbReference type="InterPro" id="IPR029063">
    <property type="entry name" value="SAM-dependent_MTases_sf"/>
</dbReference>
<proteinExistence type="predicted"/>
<gene>
    <name evidence="1" type="ORF">RDB_LOCUS143108</name>
</gene>
<dbReference type="Gene3D" id="3.40.50.150">
    <property type="entry name" value="Vaccinia Virus protein VP39"/>
    <property type="match status" value="1"/>
</dbReference>
<name>A0A8H3E4L8_9AGAM</name>